<reference evidence="9 10" key="1">
    <citation type="submission" date="2024-10" db="EMBL/GenBank/DDBJ databases">
        <title>The Natural Products Discovery Center: Release of the First 8490 Sequenced Strains for Exploring Actinobacteria Biosynthetic Diversity.</title>
        <authorList>
            <person name="Kalkreuter E."/>
            <person name="Kautsar S.A."/>
            <person name="Yang D."/>
            <person name="Bader C.D."/>
            <person name="Teijaro C.N."/>
            <person name="Fluegel L."/>
            <person name="Davis C.M."/>
            <person name="Simpson J.R."/>
            <person name="Lauterbach L."/>
            <person name="Steele A.D."/>
            <person name="Gui C."/>
            <person name="Meng S."/>
            <person name="Li G."/>
            <person name="Viehrig K."/>
            <person name="Ye F."/>
            <person name="Su P."/>
            <person name="Kiefer A.F."/>
            <person name="Nichols A."/>
            <person name="Cepeda A.J."/>
            <person name="Yan W."/>
            <person name="Fan B."/>
            <person name="Jiang Y."/>
            <person name="Adhikari A."/>
            <person name="Zheng C.-J."/>
            <person name="Schuster L."/>
            <person name="Cowan T.M."/>
            <person name="Smanski M.J."/>
            <person name="Chevrette M.G."/>
            <person name="De Carvalho L.P.S."/>
            <person name="Shen B."/>
        </authorList>
    </citation>
    <scope>NUCLEOTIDE SEQUENCE [LARGE SCALE GENOMIC DNA]</scope>
    <source>
        <strain evidence="9 10">NPDC012605</strain>
    </source>
</reference>
<dbReference type="PANTHER" id="PTHR10909:SF382">
    <property type="entry name" value="ACYL-COENZYME A OXIDASE"/>
    <property type="match status" value="1"/>
</dbReference>
<organism evidence="9 10">
    <name type="scientific">Streptomyces flavochromogenes</name>
    <dbReference type="NCBI Taxonomy" id="68199"/>
    <lineage>
        <taxon>Bacteria</taxon>
        <taxon>Bacillati</taxon>
        <taxon>Actinomycetota</taxon>
        <taxon>Actinomycetes</taxon>
        <taxon>Kitasatosporales</taxon>
        <taxon>Streptomycetaceae</taxon>
        <taxon>Streptomyces</taxon>
    </lineage>
</organism>
<accession>A0ABW6XQ47</accession>
<evidence type="ECO:0000256" key="1">
    <source>
        <dbReference type="ARBA" id="ARBA00001974"/>
    </source>
</evidence>
<protein>
    <submittedName>
        <fullName evidence="9">Acyl-CoA dehydrogenase</fullName>
    </submittedName>
</protein>
<dbReference type="InterPro" id="IPR012258">
    <property type="entry name" value="Acyl-CoA_oxidase"/>
</dbReference>
<feature type="domain" description="Acyl-CoA oxidase C-terminal" evidence="7">
    <location>
        <begin position="472"/>
        <end position="600"/>
    </location>
</feature>
<gene>
    <name evidence="9" type="ORF">ACFY8C_14775</name>
</gene>
<keyword evidence="10" id="KW-1185">Reference proteome</keyword>
<evidence type="ECO:0000256" key="2">
    <source>
        <dbReference type="ARBA" id="ARBA00006288"/>
    </source>
</evidence>
<proteinExistence type="inferred from homology"/>
<dbReference type="Pfam" id="PF01756">
    <property type="entry name" value="ACOX"/>
    <property type="match status" value="1"/>
</dbReference>
<dbReference type="Proteomes" id="UP001602370">
    <property type="component" value="Unassembled WGS sequence"/>
</dbReference>
<dbReference type="EMBL" id="JBIBDZ010000003">
    <property type="protein sequence ID" value="MFF5919603.1"/>
    <property type="molecule type" value="Genomic_DNA"/>
</dbReference>
<comment type="caution">
    <text evidence="9">The sequence shown here is derived from an EMBL/GenBank/DDBJ whole genome shotgun (WGS) entry which is preliminary data.</text>
</comment>
<comment type="cofactor">
    <cofactor evidence="1">
        <name>FAD</name>
        <dbReference type="ChEBI" id="CHEBI:57692"/>
    </cofactor>
</comment>
<evidence type="ECO:0000256" key="6">
    <source>
        <dbReference type="SAM" id="MobiDB-lite"/>
    </source>
</evidence>
<evidence type="ECO:0000259" key="8">
    <source>
        <dbReference type="Pfam" id="PF22924"/>
    </source>
</evidence>
<name>A0ABW6XQ47_9ACTN</name>
<evidence type="ECO:0000313" key="10">
    <source>
        <dbReference type="Proteomes" id="UP001602370"/>
    </source>
</evidence>
<keyword evidence="3" id="KW-0285">Flavoprotein</keyword>
<dbReference type="Gene3D" id="1.20.140.10">
    <property type="entry name" value="Butyryl-CoA Dehydrogenase, subunit A, domain 3"/>
    <property type="match status" value="2"/>
</dbReference>
<evidence type="ECO:0000256" key="4">
    <source>
        <dbReference type="ARBA" id="ARBA00022827"/>
    </source>
</evidence>
<dbReference type="RefSeq" id="WP_388307298.1">
    <property type="nucleotide sequence ID" value="NZ_JBIBDZ010000003.1"/>
</dbReference>
<dbReference type="InterPro" id="IPR002655">
    <property type="entry name" value="Acyl-CoA_oxidase_C"/>
</dbReference>
<dbReference type="Gene3D" id="2.40.110.10">
    <property type="entry name" value="Butyryl-CoA Dehydrogenase, subunit A, domain 2"/>
    <property type="match status" value="1"/>
</dbReference>
<dbReference type="InterPro" id="IPR036250">
    <property type="entry name" value="AcylCo_DH-like_C"/>
</dbReference>
<evidence type="ECO:0000313" key="9">
    <source>
        <dbReference type="EMBL" id="MFF5919603.1"/>
    </source>
</evidence>
<dbReference type="SUPFAM" id="SSF56645">
    <property type="entry name" value="Acyl-CoA dehydrogenase NM domain-like"/>
    <property type="match status" value="1"/>
</dbReference>
<sequence>MGTATQTEPRHGTRGGTVGATTLSGLLFDGEYEETHRDIRAVLFDPAFDPREGLTSVEAGKLTYTRSRVLHRDLERPRDMLRRPRRLFALAEWAPLLDPAVFSVLLVHHNLALGTVLDLGAGRDDIEDHVEELDRLDSFGPYMATELGYGNNVAALRTEAVYDPETESFVLDTPDAGAQKFMSATGFTDLPKLAVVLARLKADGRNHGVHAFLVRISDGTGPAEGVHITPAPEQPVQGVDHALTRFDRVVVPRRNLLYGEKGGFSPDGSFLPGGGNLRRRFLHTMSRIQPGRLCVASAAVGAGKASVYTALRYAETRLTNGPGRGSVPVLDYRSHQRDLFPALAKVYAMNLLLNHAKREFEAHPGPASDELNHLISLTKALSTWEMSEVAGICRERCGAQGGFRVNRIAEYGSLLHGLVTAEGDNQVLLATTAGQLLTGEDRPLAAGPAKAADDVEDPRVQVALLRRREDSLHRKARADMAASEGTYFDAWNGAVNTALDMARTRGVRLALEQLAAAVPALADERDRTALGLLASLYGLVEIRRDAGWYLAGGLVTGAAVEGLSAAVDGLCERLRPHARRLTEAFRLTPELLRAPLAYDDPEAAFLLRTGASGPTGRSGAAGPATTPPPRTPGK</sequence>
<keyword evidence="5" id="KW-0560">Oxidoreductase</keyword>
<feature type="domain" description="Acyl-CoA oxidase C-alpha1" evidence="8">
    <location>
        <begin position="291"/>
        <end position="436"/>
    </location>
</feature>
<dbReference type="SUPFAM" id="SSF47203">
    <property type="entry name" value="Acyl-CoA dehydrogenase C-terminal domain-like"/>
    <property type="match status" value="2"/>
</dbReference>
<dbReference type="PANTHER" id="PTHR10909">
    <property type="entry name" value="ELECTRON TRANSPORT OXIDOREDUCTASE"/>
    <property type="match status" value="1"/>
</dbReference>
<feature type="compositionally biased region" description="Pro residues" evidence="6">
    <location>
        <begin position="625"/>
        <end position="634"/>
    </location>
</feature>
<feature type="region of interest" description="Disordered" evidence="6">
    <location>
        <begin position="608"/>
        <end position="634"/>
    </location>
</feature>
<evidence type="ECO:0000256" key="3">
    <source>
        <dbReference type="ARBA" id="ARBA00022630"/>
    </source>
</evidence>
<dbReference type="InterPro" id="IPR046373">
    <property type="entry name" value="Acyl-CoA_Oxase/DH_mid-dom_sf"/>
</dbReference>
<dbReference type="InterPro" id="IPR009100">
    <property type="entry name" value="AcylCoA_DH/oxidase_NM_dom_sf"/>
</dbReference>
<keyword evidence="4" id="KW-0274">FAD</keyword>
<evidence type="ECO:0000259" key="7">
    <source>
        <dbReference type="Pfam" id="PF01756"/>
    </source>
</evidence>
<evidence type="ECO:0000256" key="5">
    <source>
        <dbReference type="ARBA" id="ARBA00023002"/>
    </source>
</evidence>
<feature type="compositionally biased region" description="Low complexity" evidence="6">
    <location>
        <begin position="608"/>
        <end position="624"/>
    </location>
</feature>
<dbReference type="InterPro" id="IPR055060">
    <property type="entry name" value="ACOX_C_alpha1"/>
</dbReference>
<dbReference type="Pfam" id="PF22924">
    <property type="entry name" value="ACOX_C_alpha1"/>
    <property type="match status" value="1"/>
</dbReference>
<comment type="similarity">
    <text evidence="2">Belongs to the acyl-CoA oxidase family.</text>
</comment>